<dbReference type="AlphaFoldDB" id="J1GT92"/>
<dbReference type="EMBL" id="AKFT01000223">
    <property type="protein sequence ID" value="EJF36215.1"/>
    <property type="molecule type" value="Genomic_DNA"/>
</dbReference>
<sequence length="101" mass="11057">MRRPSPPRAGSTDACVGRGWWVLHTRMHSVSVGTAESCGTAMSVVGAVLLPCAASKTTAPTRYIRPPHPKQATHHKLEPEPDRSRREFEPISTRNTTDLAK</sequence>
<gene>
    <name evidence="2" type="ORF">HMPREF1318_1489</name>
</gene>
<keyword evidence="3" id="KW-1185">Reference proteome</keyword>
<dbReference type="PATRIC" id="fig|1125718.3.peg.2852"/>
<feature type="compositionally biased region" description="Basic residues" evidence="1">
    <location>
        <begin position="65"/>
        <end position="74"/>
    </location>
</feature>
<name>J1GT92_9ACTO</name>
<evidence type="ECO:0000313" key="2">
    <source>
        <dbReference type="EMBL" id="EJF36215.1"/>
    </source>
</evidence>
<feature type="region of interest" description="Disordered" evidence="1">
    <location>
        <begin position="58"/>
        <end position="101"/>
    </location>
</feature>
<comment type="caution">
    <text evidence="2">The sequence shown here is derived from an EMBL/GenBank/DDBJ whole genome shotgun (WGS) entry which is preliminary data.</text>
</comment>
<feature type="compositionally biased region" description="Polar residues" evidence="1">
    <location>
        <begin position="92"/>
        <end position="101"/>
    </location>
</feature>
<proteinExistence type="predicted"/>
<evidence type="ECO:0000313" key="3">
    <source>
        <dbReference type="Proteomes" id="UP000002941"/>
    </source>
</evidence>
<protein>
    <submittedName>
        <fullName evidence="2">Uncharacterized protein</fullName>
    </submittedName>
</protein>
<reference evidence="2 3" key="1">
    <citation type="submission" date="2012-05" db="EMBL/GenBank/DDBJ databases">
        <authorList>
            <person name="Harkins D.M."/>
            <person name="Madupu R."/>
            <person name="Durkin A.S."/>
            <person name="Torralba M."/>
            <person name="Methe B."/>
            <person name="Sutton G.G."/>
            <person name="Nelson K.E."/>
        </authorList>
    </citation>
    <scope>NUCLEOTIDE SEQUENCE [LARGE SCALE GENOMIC DNA]</scope>
    <source>
        <strain evidence="2 3">F0489</strain>
    </source>
</reference>
<accession>J1GT92</accession>
<feature type="compositionally biased region" description="Basic and acidic residues" evidence="1">
    <location>
        <begin position="75"/>
        <end position="89"/>
    </location>
</feature>
<dbReference type="Proteomes" id="UP000002941">
    <property type="component" value="Unassembled WGS sequence"/>
</dbReference>
<organism evidence="2 3">
    <name type="scientific">Actinomyces massiliensis F0489</name>
    <dbReference type="NCBI Taxonomy" id="1125718"/>
    <lineage>
        <taxon>Bacteria</taxon>
        <taxon>Bacillati</taxon>
        <taxon>Actinomycetota</taxon>
        <taxon>Actinomycetes</taxon>
        <taxon>Actinomycetales</taxon>
        <taxon>Actinomycetaceae</taxon>
        <taxon>Actinomyces</taxon>
    </lineage>
</organism>
<evidence type="ECO:0000256" key="1">
    <source>
        <dbReference type="SAM" id="MobiDB-lite"/>
    </source>
</evidence>